<dbReference type="Proteomes" id="UP000178870">
    <property type="component" value="Unassembled WGS sequence"/>
</dbReference>
<name>A0A1F7Z040_9BACT</name>
<sequence>MALPVEVESRRSMEGYLSSLGYPEILIPHVIENDTPQKAQEFVKGYLTYDETGEDISIVRVLEEKRATCFNGTLLLLAMLYPRGYDPDLMLLLANKNDVHHNVSSYVVPETKMYGGVSFSSDPNTMDRQPRHETLDALAEDYYDLYLCPKPGHEGEKTMVAYIPRLKILERYGVDALFTDKGIKQIYNTYTDTEFFIAKTVMQKREQYGQYLPCPVDDGPWVVDGVEI</sequence>
<organism evidence="1 2">
    <name type="scientific">Candidatus Woesebacteria bacterium RIFCSPHIGHO2_01_FULL_44_21</name>
    <dbReference type="NCBI Taxonomy" id="1802503"/>
    <lineage>
        <taxon>Bacteria</taxon>
        <taxon>Candidatus Woeseibacteriota</taxon>
    </lineage>
</organism>
<dbReference type="AlphaFoldDB" id="A0A1F7Z040"/>
<accession>A0A1F7Z040</accession>
<evidence type="ECO:0008006" key="3">
    <source>
        <dbReference type="Google" id="ProtNLM"/>
    </source>
</evidence>
<comment type="caution">
    <text evidence="1">The sequence shown here is derived from an EMBL/GenBank/DDBJ whole genome shotgun (WGS) entry which is preliminary data.</text>
</comment>
<proteinExistence type="predicted"/>
<evidence type="ECO:0000313" key="2">
    <source>
        <dbReference type="Proteomes" id="UP000178870"/>
    </source>
</evidence>
<reference evidence="1 2" key="1">
    <citation type="journal article" date="2016" name="Nat. Commun.">
        <title>Thousands of microbial genomes shed light on interconnected biogeochemical processes in an aquifer system.</title>
        <authorList>
            <person name="Anantharaman K."/>
            <person name="Brown C.T."/>
            <person name="Hug L.A."/>
            <person name="Sharon I."/>
            <person name="Castelle C.J."/>
            <person name="Probst A.J."/>
            <person name="Thomas B.C."/>
            <person name="Singh A."/>
            <person name="Wilkins M.J."/>
            <person name="Karaoz U."/>
            <person name="Brodie E.L."/>
            <person name="Williams K.H."/>
            <person name="Hubbard S.S."/>
            <person name="Banfield J.F."/>
        </authorList>
    </citation>
    <scope>NUCLEOTIDE SEQUENCE [LARGE SCALE GENOMIC DNA]</scope>
</reference>
<evidence type="ECO:0000313" key="1">
    <source>
        <dbReference type="EMBL" id="OGM32308.1"/>
    </source>
</evidence>
<dbReference type="EMBL" id="MGGP01000016">
    <property type="protein sequence ID" value="OGM32308.1"/>
    <property type="molecule type" value="Genomic_DNA"/>
</dbReference>
<gene>
    <name evidence="1" type="ORF">A2803_04080</name>
</gene>
<protein>
    <recommendedName>
        <fullName evidence="3">Transglutaminase-like domain-containing protein</fullName>
    </recommendedName>
</protein>